<dbReference type="InterPro" id="IPR051170">
    <property type="entry name" value="Neural/epithelial_adhesion"/>
</dbReference>
<dbReference type="OrthoDB" id="10012075at2759"/>
<gene>
    <name evidence="11" type="ORF">AWZ03_013858</name>
</gene>
<dbReference type="GO" id="GO:0005886">
    <property type="term" value="C:plasma membrane"/>
    <property type="evidence" value="ECO:0007669"/>
    <property type="project" value="UniProtKB-SubCell"/>
</dbReference>
<dbReference type="InterPro" id="IPR013783">
    <property type="entry name" value="Ig-like_fold"/>
</dbReference>
<feature type="domain" description="Ig-like" evidence="10">
    <location>
        <begin position="1"/>
        <end position="71"/>
    </location>
</feature>
<evidence type="ECO:0000256" key="1">
    <source>
        <dbReference type="ARBA" id="ARBA00004236"/>
    </source>
</evidence>
<evidence type="ECO:0000256" key="9">
    <source>
        <dbReference type="SAM" id="MobiDB-lite"/>
    </source>
</evidence>
<keyword evidence="3" id="KW-0732">Signal</keyword>
<dbReference type="FunFam" id="2.60.40.10:FF:000328">
    <property type="entry name" value="CLUMA_CG000981, isoform A"/>
    <property type="match status" value="1"/>
</dbReference>
<name>A0A484ASY7_DRONA</name>
<reference evidence="11 12" key="1">
    <citation type="journal article" date="2019" name="J. Hered.">
        <title>An Improved Genome Assembly for Drosophila navojoa, the Basal Species in the mojavensis Cluster.</title>
        <authorList>
            <person name="Vanderlinde T."/>
            <person name="Dupim E.G."/>
            <person name="Nazario-Yepiz N.O."/>
            <person name="Carvalho A.B."/>
        </authorList>
    </citation>
    <scope>NUCLEOTIDE SEQUENCE [LARGE SCALE GENOMIC DNA]</scope>
    <source>
        <strain evidence="11">Navoj_Jal97</strain>
        <tissue evidence="11">Whole organism</tissue>
    </source>
</reference>
<evidence type="ECO:0000256" key="8">
    <source>
        <dbReference type="ARBA" id="ARBA00023319"/>
    </source>
</evidence>
<evidence type="ECO:0000256" key="5">
    <source>
        <dbReference type="ARBA" id="ARBA00023136"/>
    </source>
</evidence>
<dbReference type="InterPro" id="IPR007110">
    <property type="entry name" value="Ig-like_dom"/>
</dbReference>
<proteinExistence type="predicted"/>
<organism evidence="11 12">
    <name type="scientific">Drosophila navojoa</name>
    <name type="common">Fruit fly</name>
    <dbReference type="NCBI Taxonomy" id="7232"/>
    <lineage>
        <taxon>Eukaryota</taxon>
        <taxon>Metazoa</taxon>
        <taxon>Ecdysozoa</taxon>
        <taxon>Arthropoda</taxon>
        <taxon>Hexapoda</taxon>
        <taxon>Insecta</taxon>
        <taxon>Pterygota</taxon>
        <taxon>Neoptera</taxon>
        <taxon>Endopterygota</taxon>
        <taxon>Diptera</taxon>
        <taxon>Brachycera</taxon>
        <taxon>Muscomorpha</taxon>
        <taxon>Ephydroidea</taxon>
        <taxon>Drosophilidae</taxon>
        <taxon>Drosophila</taxon>
    </lineage>
</organism>
<comment type="caution">
    <text evidence="11">The sequence shown here is derived from an EMBL/GenBank/DDBJ whole genome shotgun (WGS) entry which is preliminary data.</text>
</comment>
<evidence type="ECO:0000256" key="3">
    <source>
        <dbReference type="ARBA" id="ARBA00022729"/>
    </source>
</evidence>
<keyword evidence="6" id="KW-1015">Disulfide bond</keyword>
<dbReference type="GO" id="GO:0043005">
    <property type="term" value="C:neuron projection"/>
    <property type="evidence" value="ECO:0007669"/>
    <property type="project" value="TreeGrafter"/>
</dbReference>
<evidence type="ECO:0000256" key="7">
    <source>
        <dbReference type="ARBA" id="ARBA00023180"/>
    </source>
</evidence>
<evidence type="ECO:0000256" key="6">
    <source>
        <dbReference type="ARBA" id="ARBA00023157"/>
    </source>
</evidence>
<evidence type="ECO:0000256" key="4">
    <source>
        <dbReference type="ARBA" id="ARBA00022737"/>
    </source>
</evidence>
<keyword evidence="8" id="KW-0393">Immunoglobulin domain</keyword>
<dbReference type="InterPro" id="IPR036179">
    <property type="entry name" value="Ig-like_dom_sf"/>
</dbReference>
<accession>A0A484ASY7</accession>
<evidence type="ECO:0000313" key="12">
    <source>
        <dbReference type="Proteomes" id="UP000295192"/>
    </source>
</evidence>
<dbReference type="STRING" id="7232.A0A484ASY7"/>
<keyword evidence="12" id="KW-1185">Reference proteome</keyword>
<dbReference type="SUPFAM" id="SSF48726">
    <property type="entry name" value="Immunoglobulin"/>
    <property type="match status" value="1"/>
</dbReference>
<dbReference type="PANTHER" id="PTHR12231">
    <property type="entry name" value="CTX-RELATED TYPE I TRANSMEMBRANE PROTEIN"/>
    <property type="match status" value="1"/>
</dbReference>
<evidence type="ECO:0000259" key="10">
    <source>
        <dbReference type="PROSITE" id="PS50835"/>
    </source>
</evidence>
<dbReference type="EMBL" id="LSRL02000848">
    <property type="protein sequence ID" value="TDG39719.1"/>
    <property type="molecule type" value="Genomic_DNA"/>
</dbReference>
<keyword evidence="2" id="KW-1003">Cell membrane</keyword>
<feature type="compositionally biased region" description="Low complexity" evidence="9">
    <location>
        <begin position="103"/>
        <end position="121"/>
    </location>
</feature>
<dbReference type="Gene3D" id="2.60.40.10">
    <property type="entry name" value="Immunoglobulins"/>
    <property type="match status" value="1"/>
</dbReference>
<evidence type="ECO:0000256" key="2">
    <source>
        <dbReference type="ARBA" id="ARBA00022475"/>
    </source>
</evidence>
<sequence length="154" mass="17018">ARGYPEPIVNWRREDGSEIVLKDNAGTKTLVSSFRGEVLKLTKISRNEMGSYLCIASNGVPPSVSKRISLSIHCNKLRALQPPDKARFGTSCLPQHVAQVPSTDSSNIDTDTNTNTNNDNGNDYDYDNDGRISLCVFPRHLLKFPALLGTFLHD</sequence>
<keyword evidence="7" id="KW-0325">Glycoprotein</keyword>
<dbReference type="AlphaFoldDB" id="A0A484ASY7"/>
<comment type="subcellular location">
    <subcellularLocation>
        <location evidence="1">Cell membrane</location>
    </subcellularLocation>
</comment>
<feature type="non-terminal residue" evidence="11">
    <location>
        <position position="1"/>
    </location>
</feature>
<protein>
    <recommendedName>
        <fullName evidence="10">Ig-like domain-containing protein</fullName>
    </recommendedName>
</protein>
<keyword evidence="5" id="KW-0472">Membrane</keyword>
<dbReference type="Proteomes" id="UP000295192">
    <property type="component" value="Unassembled WGS sequence"/>
</dbReference>
<dbReference type="PANTHER" id="PTHR12231:SF255">
    <property type="entry name" value="DPR-INTERACTING PROTEIN ALPHA, ISOFORM A"/>
    <property type="match status" value="1"/>
</dbReference>
<feature type="region of interest" description="Disordered" evidence="9">
    <location>
        <begin position="99"/>
        <end position="123"/>
    </location>
</feature>
<dbReference type="PROSITE" id="PS50835">
    <property type="entry name" value="IG_LIKE"/>
    <property type="match status" value="1"/>
</dbReference>
<keyword evidence="4" id="KW-0677">Repeat</keyword>
<evidence type="ECO:0000313" key="11">
    <source>
        <dbReference type="EMBL" id="TDG39719.1"/>
    </source>
</evidence>